<evidence type="ECO:0000256" key="1">
    <source>
        <dbReference type="ARBA" id="ARBA00022679"/>
    </source>
</evidence>
<dbReference type="InterPro" id="IPR029044">
    <property type="entry name" value="Nucleotide-diphossugar_trans"/>
</dbReference>
<dbReference type="RefSeq" id="WP_160875988.1">
    <property type="nucleotide sequence ID" value="NZ_WUEK01000003.1"/>
</dbReference>
<dbReference type="PANTHER" id="PTHR19136">
    <property type="entry name" value="MOLYBDENUM COFACTOR GUANYLYLTRANSFERASE"/>
    <property type="match status" value="1"/>
</dbReference>
<dbReference type="PANTHER" id="PTHR19136:SF81">
    <property type="entry name" value="MOLYBDENUM COFACTOR GUANYLYLTRANSFERASE"/>
    <property type="match status" value="1"/>
</dbReference>
<keyword evidence="1 3" id="KW-0808">Transferase</keyword>
<dbReference type="InterPro" id="IPR025877">
    <property type="entry name" value="MobA-like_NTP_Trfase"/>
</dbReference>
<protein>
    <submittedName>
        <fullName evidence="3">NTP transferase domain-containing protein</fullName>
    </submittedName>
</protein>
<gene>
    <name evidence="3" type="ORF">GRQ65_05415</name>
</gene>
<evidence type="ECO:0000313" key="3">
    <source>
        <dbReference type="EMBL" id="MXG88986.1"/>
    </source>
</evidence>
<evidence type="ECO:0000259" key="2">
    <source>
        <dbReference type="Pfam" id="PF12804"/>
    </source>
</evidence>
<dbReference type="GO" id="GO:0016779">
    <property type="term" value="F:nucleotidyltransferase activity"/>
    <property type="evidence" value="ECO:0007669"/>
    <property type="project" value="UniProtKB-ARBA"/>
</dbReference>
<keyword evidence="4" id="KW-1185">Reference proteome</keyword>
<name>A0A6L7ETN0_9ACTN</name>
<dbReference type="AlphaFoldDB" id="A0A6L7ETN0"/>
<dbReference type="SUPFAM" id="SSF53448">
    <property type="entry name" value="Nucleotide-diphospho-sugar transferases"/>
    <property type="match status" value="1"/>
</dbReference>
<feature type="domain" description="MobA-like NTP transferase" evidence="2">
    <location>
        <begin position="9"/>
        <end position="129"/>
    </location>
</feature>
<dbReference type="EMBL" id="WUEK01000003">
    <property type="protein sequence ID" value="MXG88986.1"/>
    <property type="molecule type" value="Genomic_DNA"/>
</dbReference>
<reference evidence="3 4" key="1">
    <citation type="submission" date="2019-12" db="EMBL/GenBank/DDBJ databases">
        <authorList>
            <person name="Kun Z."/>
        </authorList>
    </citation>
    <scope>NUCLEOTIDE SEQUENCE [LARGE SCALE GENOMIC DNA]</scope>
    <source>
        <strain evidence="3 4">YIM 123512</strain>
    </source>
</reference>
<dbReference type="Proteomes" id="UP000473325">
    <property type="component" value="Unassembled WGS sequence"/>
</dbReference>
<dbReference type="Gene3D" id="3.90.550.10">
    <property type="entry name" value="Spore Coat Polysaccharide Biosynthesis Protein SpsA, Chain A"/>
    <property type="match status" value="1"/>
</dbReference>
<proteinExistence type="predicted"/>
<dbReference type="Pfam" id="PF12804">
    <property type="entry name" value="NTP_transf_3"/>
    <property type="match status" value="1"/>
</dbReference>
<accession>A0A6L7ETN0</accession>
<comment type="caution">
    <text evidence="3">The sequence shown here is derived from an EMBL/GenBank/DDBJ whole genome shotgun (WGS) entry which is preliminary data.</text>
</comment>
<organism evidence="3 4">
    <name type="scientific">Nocardioides flavescens</name>
    <dbReference type="NCBI Taxonomy" id="2691959"/>
    <lineage>
        <taxon>Bacteria</taxon>
        <taxon>Bacillati</taxon>
        <taxon>Actinomycetota</taxon>
        <taxon>Actinomycetes</taxon>
        <taxon>Propionibacteriales</taxon>
        <taxon>Nocardioidaceae</taxon>
        <taxon>Nocardioides</taxon>
    </lineage>
</organism>
<evidence type="ECO:0000313" key="4">
    <source>
        <dbReference type="Proteomes" id="UP000473325"/>
    </source>
</evidence>
<sequence>MPASDPYAAVVLTGGTGARLGGADKATLELAGRPLLAWTLAALERATEVVVVGDHVATPRPVRFTREDPPGGGPVAGLLAGCDALTGHPELVVVLACDMPLVGPATVARLVTAAAGGDGAALVGLDGRRALAMALDLGRLDAVRPPDPHGMPLRRLLAPLDLTPVPSVGDEHRDVDTWDDLADLRQRL</sequence>